<dbReference type="EMBL" id="DS740086">
    <property type="protein sequence ID" value="EEC07418.1"/>
    <property type="molecule type" value="Genomic_DNA"/>
</dbReference>
<dbReference type="PANTHER" id="PTHR46514:SF3">
    <property type="entry name" value="AMPHIPHYSIN"/>
    <property type="match status" value="1"/>
</dbReference>
<sequence length="665" mass="74771">MNAAAKLQKEFKNYVVCIKSLQLASKALMDTLSEIYEQEWTLELLWDDYHRKMNDQVMAPLNSYINQFTDVRGRIAKRGRKLVDYDKARHSVESLRNSAKKKDDLQARQGGEELEDAKQMYEVINNELHDELPALYDSRIPFLVSKLQTFFAAESTFHAENSTVFAFLVEAMQKLALEGPQLSSSSAFHRSPHGLPNELRPDGHLAVHSDWEPAREVGSRRWPPLAGLSTEDRRIDPTEPNDGIVHLRRSQSDRRRSRSTERVAVEASSTGTRVPSATPDATSLHKSRLLSRYSEQQLCGGVRDVAFTRAPPGHRSSSIQHLPAGTRMPLDDPESWAAVPLRGKPPTSAPWHHGKRGLEEDSPDRVLVGKAHSVSREADTRPYEEIEFKKGKSNRASDISIKVTETNGQLSTPPLMASPVRSVESLCRGKVSALQGRACGLCADPQCVACGTSSRMKCIWLNDAEFSFLRYQPWQCLRCAVNRSFEAGQQTAEVARRNLCIWFTRVTRLKANYTELQCKVLPAQAARLEQEDSSFVNTPGYRGSYTGDHNGQAPVARKRDEKDYEPVDVGAQINKEHHADRNLEELYDIPVGATTTDLPAGVLYRVRATYKYTAEDVDELNFESGEIIRVIEYDDPEEQEEGWLMGIKESSGEKGLFPANFTRPI</sequence>
<dbReference type="EMBL" id="ABJB010023576">
    <property type="status" value="NOT_ANNOTATED_CDS"/>
    <property type="molecule type" value="Genomic_DNA"/>
</dbReference>
<dbReference type="Pfam" id="PF03114">
    <property type="entry name" value="BAR"/>
    <property type="match status" value="1"/>
</dbReference>
<dbReference type="EMBL" id="ABJB010879171">
    <property type="status" value="NOT_ANNOTATED_CDS"/>
    <property type="molecule type" value="Genomic_DNA"/>
</dbReference>
<dbReference type="STRING" id="6945.B7PLE6"/>
<keyword evidence="3 7" id="KW-0728">SH3 domain</keyword>
<dbReference type="SUPFAM" id="SSF103657">
    <property type="entry name" value="BAR/IMD domain-like"/>
    <property type="match status" value="1"/>
</dbReference>
<dbReference type="VEuPathDB" id="VectorBase:ISCP_002733"/>
<dbReference type="InParanoid" id="B7PLE6"/>
<evidence type="ECO:0000313" key="13">
    <source>
        <dbReference type="Proteomes" id="UP000001555"/>
    </source>
</evidence>
<dbReference type="CDD" id="cd11790">
    <property type="entry name" value="SH3_Amphiphysin"/>
    <property type="match status" value="1"/>
</dbReference>
<evidence type="ECO:0000256" key="4">
    <source>
        <dbReference type="ARBA" id="ARBA00022490"/>
    </source>
</evidence>
<dbReference type="PANTHER" id="PTHR46514">
    <property type="entry name" value="AMPHIPHYSIN"/>
    <property type="match status" value="1"/>
</dbReference>
<dbReference type="InterPro" id="IPR001452">
    <property type="entry name" value="SH3_domain"/>
</dbReference>
<dbReference type="Pfam" id="PF14604">
    <property type="entry name" value="SH3_9"/>
    <property type="match status" value="1"/>
</dbReference>
<feature type="domain" description="BAR" evidence="10">
    <location>
        <begin position="1"/>
        <end position="181"/>
    </location>
</feature>
<feature type="region of interest" description="Disordered" evidence="8">
    <location>
        <begin position="539"/>
        <end position="561"/>
    </location>
</feature>
<feature type="region of interest" description="Disordered" evidence="8">
    <location>
        <begin position="216"/>
        <end position="285"/>
    </location>
</feature>
<proteinExistence type="evidence at protein level"/>
<dbReference type="PROSITE" id="PS50002">
    <property type="entry name" value="SH3"/>
    <property type="match status" value="1"/>
</dbReference>
<evidence type="ECO:0000256" key="8">
    <source>
        <dbReference type="SAM" id="MobiDB-lite"/>
    </source>
</evidence>
<dbReference type="EMBL" id="ABJB010681528">
    <property type="status" value="NOT_ANNOTATED_CDS"/>
    <property type="molecule type" value="Genomic_DNA"/>
</dbReference>
<feature type="region of interest" description="Disordered" evidence="8">
    <location>
        <begin position="309"/>
        <end position="382"/>
    </location>
</feature>
<dbReference type="HOGENOM" id="CLU_017859_4_0_1"/>
<keyword evidence="5" id="KW-0175">Coiled coil</keyword>
<evidence type="ECO:0000259" key="10">
    <source>
        <dbReference type="PROSITE" id="PS51021"/>
    </source>
</evidence>
<dbReference type="OrthoDB" id="446293at2759"/>
<feature type="domain" description="SH3" evidence="9">
    <location>
        <begin position="601"/>
        <end position="665"/>
    </location>
</feature>
<evidence type="ECO:0000259" key="9">
    <source>
        <dbReference type="PROSITE" id="PS50002"/>
    </source>
</evidence>
<reference evidence="11 13" key="1">
    <citation type="submission" date="2008-03" db="EMBL/GenBank/DDBJ databases">
        <title>Annotation of Ixodes scapularis.</title>
        <authorList>
            <consortium name="Ixodes scapularis Genome Project Consortium"/>
            <person name="Caler E."/>
            <person name="Hannick L.I."/>
            <person name="Bidwell S."/>
            <person name="Joardar V."/>
            <person name="Thiagarajan M."/>
            <person name="Amedeo P."/>
            <person name="Galinsky K.J."/>
            <person name="Schobel S."/>
            <person name="Inman J."/>
            <person name="Hostetler J."/>
            <person name="Miller J."/>
            <person name="Hammond M."/>
            <person name="Megy K."/>
            <person name="Lawson D."/>
            <person name="Kodira C."/>
            <person name="Sutton G."/>
            <person name="Meyer J."/>
            <person name="Hill C.A."/>
            <person name="Birren B."/>
            <person name="Nene V."/>
            <person name="Collins F."/>
            <person name="Alarcon-Chaidez F."/>
            <person name="Wikel S."/>
            <person name="Strausberg R."/>
        </authorList>
    </citation>
    <scope>NUCLEOTIDE SEQUENCE [LARGE SCALE GENOMIC DNA]</scope>
    <source>
        <strain evidence="13">Wikel</strain>
        <strain evidence="11">Wikel colony</strain>
    </source>
</reference>
<evidence type="ECO:0000256" key="7">
    <source>
        <dbReference type="PROSITE-ProRule" id="PRU00192"/>
    </source>
</evidence>
<dbReference type="VEuPathDB" id="VectorBase:ISCW005475"/>
<dbReference type="PRINTS" id="PR00452">
    <property type="entry name" value="SH3DOMAIN"/>
</dbReference>
<keyword evidence="14" id="KW-1267">Proteomics identification</keyword>
<accession>B7PLE6</accession>
<dbReference type="EMBL" id="ABJB010526572">
    <property type="status" value="NOT_ANNOTATED_CDS"/>
    <property type="molecule type" value="Genomic_DNA"/>
</dbReference>
<keyword evidence="6" id="KW-0472">Membrane</keyword>
<feature type="compositionally biased region" description="Basic and acidic residues" evidence="8">
    <location>
        <begin position="250"/>
        <end position="264"/>
    </location>
</feature>
<comment type="subcellular location">
    <subcellularLocation>
        <location evidence="2">Cytoplasm</location>
    </subcellularLocation>
    <subcellularLocation>
        <location evidence="1">Endomembrane system</location>
    </subcellularLocation>
</comment>
<dbReference type="FunFam" id="1.20.1270.60:FF:000013">
    <property type="entry name" value="Amphiphysin isoform 2"/>
    <property type="match status" value="1"/>
</dbReference>
<evidence type="ECO:0000256" key="3">
    <source>
        <dbReference type="ARBA" id="ARBA00022443"/>
    </source>
</evidence>
<dbReference type="InterPro" id="IPR003005">
    <property type="entry name" value="Amphiphysin"/>
</dbReference>
<name>B7PLE6_IXOSC</name>
<evidence type="ECO:0007829" key="14">
    <source>
        <dbReference type="PeptideAtlas" id="B7PLE6"/>
    </source>
</evidence>
<dbReference type="AlphaFoldDB" id="B7PLE6"/>
<protein>
    <submittedName>
        <fullName evidence="11 12">Bridging integrator, putative</fullName>
    </submittedName>
</protein>
<dbReference type="EnsemblMetazoa" id="ISCW005475-RA">
    <property type="protein sequence ID" value="ISCW005475-PA"/>
    <property type="gene ID" value="ISCW005475"/>
</dbReference>
<dbReference type="EMBL" id="ABJB010217593">
    <property type="status" value="NOT_ANNOTATED_CDS"/>
    <property type="molecule type" value="Genomic_DNA"/>
</dbReference>
<dbReference type="GO" id="GO:0012505">
    <property type="term" value="C:endomembrane system"/>
    <property type="evidence" value="ECO:0007669"/>
    <property type="project" value="UniProtKB-SubCell"/>
</dbReference>
<evidence type="ECO:0000256" key="1">
    <source>
        <dbReference type="ARBA" id="ARBA00004308"/>
    </source>
</evidence>
<evidence type="ECO:0000313" key="12">
    <source>
        <dbReference type="EnsemblMetazoa" id="ISCW005475-PA"/>
    </source>
</evidence>
<dbReference type="InterPro" id="IPR027267">
    <property type="entry name" value="AH/BAR_dom_sf"/>
</dbReference>
<dbReference type="SMART" id="SM00721">
    <property type="entry name" value="BAR"/>
    <property type="match status" value="1"/>
</dbReference>
<dbReference type="PROSITE" id="PS51021">
    <property type="entry name" value="BAR"/>
    <property type="match status" value="1"/>
</dbReference>
<dbReference type="GO" id="GO:0005543">
    <property type="term" value="F:phospholipid binding"/>
    <property type="evidence" value="ECO:0000318"/>
    <property type="project" value="GO_Central"/>
</dbReference>
<keyword evidence="4" id="KW-0963">Cytoplasm</keyword>
<gene>
    <name evidence="11" type="ORF">IscW_ISCW005475</name>
</gene>
<evidence type="ECO:0000256" key="2">
    <source>
        <dbReference type="ARBA" id="ARBA00004496"/>
    </source>
</evidence>
<dbReference type="PaxDb" id="6945-B7PLE6"/>
<dbReference type="Gene3D" id="1.20.1270.60">
    <property type="entry name" value="Arfaptin homology (AH) domain/BAR domain"/>
    <property type="match status" value="1"/>
</dbReference>
<evidence type="ECO:0000256" key="6">
    <source>
        <dbReference type="ARBA" id="ARBA00023136"/>
    </source>
</evidence>
<dbReference type="VEuPathDB" id="VectorBase:ISCP_011467"/>
<feature type="compositionally biased region" description="Polar residues" evidence="8">
    <location>
        <begin position="267"/>
        <end position="281"/>
    </location>
</feature>
<reference evidence="12" key="2">
    <citation type="submission" date="2020-05" db="UniProtKB">
        <authorList>
            <consortium name="EnsemblMetazoa"/>
        </authorList>
    </citation>
    <scope>IDENTIFICATION</scope>
    <source>
        <strain evidence="12">wikel</strain>
    </source>
</reference>
<dbReference type="Gene3D" id="2.30.30.40">
    <property type="entry name" value="SH3 Domains"/>
    <property type="match status" value="1"/>
</dbReference>
<dbReference type="FunCoup" id="B7PLE6">
    <property type="interactions" value="280"/>
</dbReference>
<dbReference type="SUPFAM" id="SSF50044">
    <property type="entry name" value="SH3-domain"/>
    <property type="match status" value="1"/>
</dbReference>
<organism>
    <name type="scientific">Ixodes scapularis</name>
    <name type="common">Black-legged tick</name>
    <name type="synonym">Deer tick</name>
    <dbReference type="NCBI Taxonomy" id="6945"/>
    <lineage>
        <taxon>Eukaryota</taxon>
        <taxon>Metazoa</taxon>
        <taxon>Ecdysozoa</taxon>
        <taxon>Arthropoda</taxon>
        <taxon>Chelicerata</taxon>
        <taxon>Arachnida</taxon>
        <taxon>Acari</taxon>
        <taxon>Parasitiformes</taxon>
        <taxon>Ixodida</taxon>
        <taxon>Ixodoidea</taxon>
        <taxon>Ixodidae</taxon>
        <taxon>Ixodinae</taxon>
        <taxon>Ixodes</taxon>
    </lineage>
</organism>
<dbReference type="VEuPathDB" id="VectorBase:ISCI005475"/>
<dbReference type="SMART" id="SM00326">
    <property type="entry name" value="SH3"/>
    <property type="match status" value="1"/>
</dbReference>
<dbReference type="Proteomes" id="UP000001555">
    <property type="component" value="Unassembled WGS sequence"/>
</dbReference>
<evidence type="ECO:0000313" key="11">
    <source>
        <dbReference type="EMBL" id="EEC07418.1"/>
    </source>
</evidence>
<dbReference type="FunFam" id="2.30.30.40:FF:000172">
    <property type="entry name" value="Amphiphysin, isoform B"/>
    <property type="match status" value="1"/>
</dbReference>
<evidence type="ECO:0000256" key="5">
    <source>
        <dbReference type="ARBA" id="ARBA00023054"/>
    </source>
</evidence>
<dbReference type="InterPro" id="IPR004148">
    <property type="entry name" value="BAR_dom"/>
</dbReference>
<keyword evidence="13" id="KW-1185">Reference proteome</keyword>
<dbReference type="GO" id="GO:0005886">
    <property type="term" value="C:plasma membrane"/>
    <property type="evidence" value="ECO:0000318"/>
    <property type="project" value="GO_Central"/>
</dbReference>
<dbReference type="GO" id="GO:0005737">
    <property type="term" value="C:cytoplasm"/>
    <property type="evidence" value="ECO:0007669"/>
    <property type="project" value="UniProtKB-SubCell"/>
</dbReference>
<dbReference type="InterPro" id="IPR036028">
    <property type="entry name" value="SH3-like_dom_sf"/>
</dbReference>